<keyword evidence="15" id="KW-1185">Reference proteome</keyword>
<dbReference type="GO" id="GO:0004817">
    <property type="term" value="F:cysteine-tRNA ligase activity"/>
    <property type="evidence" value="ECO:0007669"/>
    <property type="project" value="UniProtKB-EC"/>
</dbReference>
<dbReference type="InterPro" id="IPR014729">
    <property type="entry name" value="Rossmann-like_a/b/a_fold"/>
</dbReference>
<evidence type="ECO:0000256" key="1">
    <source>
        <dbReference type="ARBA" id="ARBA00001947"/>
    </source>
</evidence>
<keyword evidence="6" id="KW-0862">Zinc</keyword>
<protein>
    <recommendedName>
        <fullName evidence="11">Cysteine--tRNA ligase, cytoplasmic</fullName>
        <ecNumber evidence="2">6.1.1.16</ecNumber>
    </recommendedName>
    <alternativeName>
        <fullName evidence="10">Cysteinyl-tRNA synthetase</fullName>
    </alternativeName>
</protein>
<evidence type="ECO:0000256" key="2">
    <source>
        <dbReference type="ARBA" id="ARBA00012832"/>
    </source>
</evidence>
<keyword evidence="7" id="KW-0067">ATP-binding</keyword>
<evidence type="ECO:0000256" key="12">
    <source>
        <dbReference type="SAM" id="Coils"/>
    </source>
</evidence>
<name>A0AAN9W1V3_9ORTH</name>
<dbReference type="InterPro" id="IPR015803">
    <property type="entry name" value="Cys-tRNA-ligase"/>
</dbReference>
<dbReference type="GO" id="GO:0006423">
    <property type="term" value="P:cysteinyl-tRNA aminoacylation"/>
    <property type="evidence" value="ECO:0007669"/>
    <property type="project" value="InterPro"/>
</dbReference>
<keyword evidence="9" id="KW-0030">Aminoacyl-tRNA synthetase</keyword>
<keyword evidence="5" id="KW-0547">Nucleotide-binding</keyword>
<dbReference type="CDD" id="cd00672">
    <property type="entry name" value="CysRS_core"/>
    <property type="match status" value="1"/>
</dbReference>
<sequence>MSKRTQPAWESPKPTAQPNLKLYNSLTRQKEVFVPQNGKRVLWYSCGPTVYDASHMGHARSYISFDILRRVLSNYFNYDVTYVMNVTDIDDKIIKRARQNYLFEKYLEKSKNLEETLRDVRSVMDRVTLNVQRTTDTDKKLMFEKMLARMSNAVEELESAIKASDEAKIKEGQEALLREARDPLSEWLDAEQGSTVTDNSIFSKLPRYWEAQFHQDMDALNVLRPNVLTRVSEYIPEIVSYIKKIVQNGLAYESNGSVYFDVAGFDARKNHHYAKLVPEAYGDCKSLQDGEGDLCISEERLSEKKSPNDFALWKSSKQGEPWWESPWGKGRPGWHIECSVMASDICGSSLDIHTGGIDLRFPHHDNELAQAEAYFDNDHWVRYFLHSGHLTIAGCKMSKSLKNFVTIREALQKHTARQLRLAFLLHSWKDTLDYSASTMDMACQYERMLNEFFLTVKDLARARCTGSQLDCFQKWGPKELELIAKLRESKEAVHTALCDNVDTRTALDHIRELVAFSNIYIRDCWGSHEANSLLLNDVAGYITFLLRVFGVVPSDTSIGFPVGAPGSTSGDLESQLMPYLSLMASFRDNVRSHARSLGAKDILLECDRLRDDSLPELGVRLEDVEGRPAAVKLVGREAMLKERVAKQQAEAAKAAERERKKAEQAAAVAAREALRRVPPAEMFLAETDKYSRFDDKGLPTHDVEGKELSKGLQKKLLKLLQAQERRYSEFLASQQTNGTEDS</sequence>
<dbReference type="InterPro" id="IPR024909">
    <property type="entry name" value="Cys-tRNA/MSH_ligase"/>
</dbReference>
<evidence type="ECO:0000256" key="10">
    <source>
        <dbReference type="ARBA" id="ARBA00031499"/>
    </source>
</evidence>
<dbReference type="Gene3D" id="3.40.50.620">
    <property type="entry name" value="HUPs"/>
    <property type="match status" value="1"/>
</dbReference>
<feature type="coiled-coil region" evidence="12">
    <location>
        <begin position="637"/>
        <end position="672"/>
    </location>
</feature>
<dbReference type="NCBIfam" id="TIGR00435">
    <property type="entry name" value="cysS"/>
    <property type="match status" value="1"/>
</dbReference>
<dbReference type="SUPFAM" id="SSF52374">
    <property type="entry name" value="Nucleotidylyl transferase"/>
    <property type="match status" value="1"/>
</dbReference>
<feature type="domain" description="tRNA synthetases class I catalytic" evidence="13">
    <location>
        <begin position="33"/>
        <end position="443"/>
    </location>
</feature>
<proteinExistence type="inferred from homology"/>
<keyword evidence="12" id="KW-0175">Coiled coil</keyword>
<dbReference type="AlphaFoldDB" id="A0AAN9W1V3"/>
<dbReference type="GO" id="GO:0005737">
    <property type="term" value="C:cytoplasm"/>
    <property type="evidence" value="ECO:0007669"/>
    <property type="project" value="TreeGrafter"/>
</dbReference>
<dbReference type="SUPFAM" id="SSF47323">
    <property type="entry name" value="Anticodon-binding domain of a subclass of class I aminoacyl-tRNA synthetases"/>
    <property type="match status" value="1"/>
</dbReference>
<gene>
    <name evidence="14" type="ORF">R5R35_013797</name>
</gene>
<dbReference type="InterPro" id="IPR032678">
    <property type="entry name" value="tRNA-synt_1_cat_dom"/>
</dbReference>
<reference evidence="14 15" key="1">
    <citation type="submission" date="2024-03" db="EMBL/GenBank/DDBJ databases">
        <title>The genome assembly and annotation of the cricket Gryllus longicercus Weissman &amp; Gray.</title>
        <authorList>
            <person name="Szrajer S."/>
            <person name="Gray D."/>
            <person name="Ylla G."/>
        </authorList>
    </citation>
    <scope>NUCLEOTIDE SEQUENCE [LARGE SCALE GENOMIC DNA]</scope>
    <source>
        <strain evidence="14">DAG 2021-001</strain>
        <tissue evidence="14">Whole body minus gut</tissue>
    </source>
</reference>
<dbReference type="Proteomes" id="UP001378592">
    <property type="component" value="Unassembled WGS sequence"/>
</dbReference>
<evidence type="ECO:0000256" key="11">
    <source>
        <dbReference type="ARBA" id="ARBA00039362"/>
    </source>
</evidence>
<dbReference type="EMBL" id="JAZDUA010000023">
    <property type="protein sequence ID" value="KAK7872570.1"/>
    <property type="molecule type" value="Genomic_DNA"/>
</dbReference>
<accession>A0AAN9W1V3</accession>
<evidence type="ECO:0000313" key="15">
    <source>
        <dbReference type="Proteomes" id="UP001378592"/>
    </source>
</evidence>
<evidence type="ECO:0000259" key="13">
    <source>
        <dbReference type="Pfam" id="PF01406"/>
    </source>
</evidence>
<dbReference type="Pfam" id="PF01406">
    <property type="entry name" value="tRNA-synt_1e"/>
    <property type="match status" value="1"/>
</dbReference>
<dbReference type="PANTHER" id="PTHR10890">
    <property type="entry name" value="CYSTEINYL-TRNA SYNTHETASE"/>
    <property type="match status" value="1"/>
</dbReference>
<dbReference type="PRINTS" id="PR00983">
    <property type="entry name" value="TRNASYNTHCYS"/>
</dbReference>
<keyword evidence="4" id="KW-0479">Metal-binding</keyword>
<comment type="cofactor">
    <cofactor evidence="1">
        <name>Zn(2+)</name>
        <dbReference type="ChEBI" id="CHEBI:29105"/>
    </cofactor>
</comment>
<evidence type="ECO:0000256" key="4">
    <source>
        <dbReference type="ARBA" id="ARBA00022723"/>
    </source>
</evidence>
<evidence type="ECO:0000256" key="9">
    <source>
        <dbReference type="ARBA" id="ARBA00023146"/>
    </source>
</evidence>
<dbReference type="GO" id="GO:0046872">
    <property type="term" value="F:metal ion binding"/>
    <property type="evidence" value="ECO:0007669"/>
    <property type="project" value="UniProtKB-KW"/>
</dbReference>
<dbReference type="InterPro" id="IPR009080">
    <property type="entry name" value="tRNAsynth_Ia_anticodon-bd"/>
</dbReference>
<evidence type="ECO:0000256" key="8">
    <source>
        <dbReference type="ARBA" id="ARBA00022917"/>
    </source>
</evidence>
<keyword evidence="3" id="KW-0436">Ligase</keyword>
<organism evidence="14 15">
    <name type="scientific">Gryllus longicercus</name>
    <dbReference type="NCBI Taxonomy" id="2509291"/>
    <lineage>
        <taxon>Eukaryota</taxon>
        <taxon>Metazoa</taxon>
        <taxon>Ecdysozoa</taxon>
        <taxon>Arthropoda</taxon>
        <taxon>Hexapoda</taxon>
        <taxon>Insecta</taxon>
        <taxon>Pterygota</taxon>
        <taxon>Neoptera</taxon>
        <taxon>Polyneoptera</taxon>
        <taxon>Orthoptera</taxon>
        <taxon>Ensifera</taxon>
        <taxon>Gryllidea</taxon>
        <taxon>Grylloidea</taxon>
        <taxon>Gryllidae</taxon>
        <taxon>Gryllinae</taxon>
        <taxon>Gryllus</taxon>
    </lineage>
</organism>
<dbReference type="HAMAP" id="MF_00041">
    <property type="entry name" value="Cys_tRNA_synth"/>
    <property type="match status" value="1"/>
</dbReference>
<keyword evidence="8" id="KW-0648">Protein biosynthesis</keyword>
<dbReference type="PANTHER" id="PTHR10890:SF3">
    <property type="entry name" value="CYSTEINE--TRNA LIGASE, CYTOPLASMIC"/>
    <property type="match status" value="1"/>
</dbReference>
<dbReference type="GO" id="GO:0005524">
    <property type="term" value="F:ATP binding"/>
    <property type="evidence" value="ECO:0007669"/>
    <property type="project" value="UniProtKB-KW"/>
</dbReference>
<dbReference type="EC" id="6.1.1.16" evidence="2"/>
<evidence type="ECO:0000313" key="14">
    <source>
        <dbReference type="EMBL" id="KAK7872570.1"/>
    </source>
</evidence>
<evidence type="ECO:0000256" key="6">
    <source>
        <dbReference type="ARBA" id="ARBA00022833"/>
    </source>
</evidence>
<evidence type="ECO:0000256" key="5">
    <source>
        <dbReference type="ARBA" id="ARBA00022741"/>
    </source>
</evidence>
<comment type="caution">
    <text evidence="14">The sequence shown here is derived from an EMBL/GenBank/DDBJ whole genome shotgun (WGS) entry which is preliminary data.</text>
</comment>
<evidence type="ECO:0000256" key="7">
    <source>
        <dbReference type="ARBA" id="ARBA00022840"/>
    </source>
</evidence>
<evidence type="ECO:0000256" key="3">
    <source>
        <dbReference type="ARBA" id="ARBA00022598"/>
    </source>
</evidence>